<comment type="caution">
    <text evidence="11">The sequence shown here is derived from an EMBL/GenBank/DDBJ whole genome shotgun (WGS) entry which is preliminary data.</text>
</comment>
<evidence type="ECO:0000256" key="5">
    <source>
        <dbReference type="ARBA" id="ARBA00023004"/>
    </source>
</evidence>
<evidence type="ECO:0000256" key="4">
    <source>
        <dbReference type="ARBA" id="ARBA00023002"/>
    </source>
</evidence>
<keyword evidence="4" id="KW-0560">Oxidoreductase</keyword>
<dbReference type="GO" id="GO:0046872">
    <property type="term" value="F:metal ion binding"/>
    <property type="evidence" value="ECO:0007669"/>
    <property type="project" value="UniProtKB-KW"/>
</dbReference>
<evidence type="ECO:0000256" key="9">
    <source>
        <dbReference type="SAM" id="MobiDB-lite"/>
    </source>
</evidence>
<evidence type="ECO:0000256" key="6">
    <source>
        <dbReference type="ARBA" id="ARBA00023242"/>
    </source>
</evidence>
<comment type="subcellular location">
    <subcellularLocation>
        <location evidence="2">Nucleus</location>
    </subcellularLocation>
</comment>
<dbReference type="GO" id="GO:0140683">
    <property type="term" value="F:histone H3K9me/H3K9me2 demethylase activity"/>
    <property type="evidence" value="ECO:0007669"/>
    <property type="project" value="UniProtKB-EC"/>
</dbReference>
<dbReference type="PANTHER" id="PTHR12549:SF38">
    <property type="entry name" value="JMJC DOMAIN-CONTAINING HISTONE DEMETHYLASE 2, ISOFORM A"/>
    <property type="match status" value="1"/>
</dbReference>
<dbReference type="PANTHER" id="PTHR12549">
    <property type="entry name" value="JMJC DOMAIN-CONTAINING HISTONE DEMETHYLATION PROTEIN"/>
    <property type="match status" value="1"/>
</dbReference>
<evidence type="ECO:0000256" key="2">
    <source>
        <dbReference type="ARBA" id="ARBA00004123"/>
    </source>
</evidence>
<dbReference type="InterPro" id="IPR003347">
    <property type="entry name" value="JmjC_dom"/>
</dbReference>
<feature type="domain" description="JmjC" evidence="10">
    <location>
        <begin position="365"/>
        <end position="570"/>
    </location>
</feature>
<keyword evidence="6" id="KW-0539">Nucleus</keyword>
<dbReference type="Pfam" id="PF02373">
    <property type="entry name" value="JmjC"/>
    <property type="match status" value="1"/>
</dbReference>
<dbReference type="AlphaFoldDB" id="A0ABD0YJ65"/>
<dbReference type="EC" id="1.14.11.65" evidence="7"/>
<evidence type="ECO:0000313" key="11">
    <source>
        <dbReference type="EMBL" id="KAL1122437.1"/>
    </source>
</evidence>
<name>A0ABD0YJ65_9HEMI</name>
<feature type="compositionally biased region" description="Low complexity" evidence="9">
    <location>
        <begin position="136"/>
        <end position="145"/>
    </location>
</feature>
<evidence type="ECO:0000313" key="12">
    <source>
        <dbReference type="Proteomes" id="UP001558652"/>
    </source>
</evidence>
<dbReference type="EMBL" id="JBFDAA010000013">
    <property type="protein sequence ID" value="KAL1122437.1"/>
    <property type="molecule type" value="Genomic_DNA"/>
</dbReference>
<reference evidence="11 12" key="1">
    <citation type="submission" date="2024-07" db="EMBL/GenBank/DDBJ databases">
        <title>Chromosome-level genome assembly of the water stick insect Ranatra chinensis (Heteroptera: Nepidae).</title>
        <authorList>
            <person name="Liu X."/>
        </authorList>
    </citation>
    <scope>NUCLEOTIDE SEQUENCE [LARGE SCALE GENOMIC DNA]</scope>
    <source>
        <strain evidence="11">Cailab_2021Rc</strain>
        <tissue evidence="11">Muscle</tissue>
    </source>
</reference>
<gene>
    <name evidence="11" type="ORF">AAG570_002768</name>
</gene>
<dbReference type="FunFam" id="2.60.120.650:FF:000004">
    <property type="entry name" value="Putative lysine-specific demethylase 3B"/>
    <property type="match status" value="1"/>
</dbReference>
<feature type="region of interest" description="Disordered" evidence="9">
    <location>
        <begin position="132"/>
        <end position="162"/>
    </location>
</feature>
<accession>A0ABD0YJ65</accession>
<dbReference type="InterPro" id="IPR045109">
    <property type="entry name" value="LSDs-like"/>
</dbReference>
<comment type="cofactor">
    <cofactor evidence="1">
        <name>Fe(2+)</name>
        <dbReference type="ChEBI" id="CHEBI:29033"/>
    </cofactor>
</comment>
<dbReference type="GO" id="GO:0005634">
    <property type="term" value="C:nucleus"/>
    <property type="evidence" value="ECO:0007669"/>
    <property type="project" value="UniProtKB-SubCell"/>
</dbReference>
<protein>
    <recommendedName>
        <fullName evidence="7">[histone H3]-dimethyl-L-lysine(9) demethylase</fullName>
        <ecNumber evidence="7">1.14.11.65</ecNumber>
    </recommendedName>
</protein>
<evidence type="ECO:0000256" key="3">
    <source>
        <dbReference type="ARBA" id="ARBA00022723"/>
    </source>
</evidence>
<evidence type="ECO:0000256" key="7">
    <source>
        <dbReference type="ARBA" id="ARBA00038951"/>
    </source>
</evidence>
<sequence length="650" mass="71964">MLTQIIAGDSLATVGKRVHESRNHWGIPMYCQCPLALDSNSHTHPNGVSKDIVKSLQSRKAEVVNGGGSSGTDLKTKESAENKTDDNDSPLSWLADVALSNQDQKNSEECGSGSESEEGNYSTLRELLIRPSAKTNGSRAPSPNGSSGGAGGGSVQAATPPAKSQLETLDEVISSVIEQSVAKDTTAATDVKCELKHFVRRYNRLPKGREPLPIRIMTLTESKQIYPDVPHAWLCDGKLLRLLDSTNANNYRIFQDQWKRGQPVIISDLSKILESNLWNPESFLRDFGDTKNDLINCATGNLVPNQPMRKFWEGFMTVSKRLKDDKGNPMLLKLKDWPPGDDFAEMLPSRFSDLMKVLPLGEYTHRSGRLNLASRLPDCFVRPDLGPKMYTAYGSALHPSKGTTNLHLDISDAVNVMVYVGIPTDVDADHYVKEVLRAIDEAGCDVLTRRRVREKGQLPGALWHIYMARDADKIRDLLNKVAIERGARLEPHHDPIHDQSWYLDQTLRERLYKEYGVEGYSIVQCLGDAVFVPAGAPHQVRNLHNCIKVAEDFVSPENVAHCFNLTQEFRDLTTTHTNHEDKLQIKNIVYHAVKDSLGVLATIKSEIKQEDEVKQEVCEDTSSGIQKVANASGNSLLSTMTAGADDTKGS</sequence>
<keyword evidence="3" id="KW-0479">Metal-binding</keyword>
<feature type="region of interest" description="Disordered" evidence="9">
    <location>
        <begin position="62"/>
        <end position="91"/>
    </location>
</feature>
<evidence type="ECO:0000259" key="10">
    <source>
        <dbReference type="PROSITE" id="PS51184"/>
    </source>
</evidence>
<feature type="region of interest" description="Disordered" evidence="9">
    <location>
        <begin position="102"/>
        <end position="121"/>
    </location>
</feature>
<keyword evidence="5" id="KW-0408">Iron</keyword>
<organism evidence="11 12">
    <name type="scientific">Ranatra chinensis</name>
    <dbReference type="NCBI Taxonomy" id="642074"/>
    <lineage>
        <taxon>Eukaryota</taxon>
        <taxon>Metazoa</taxon>
        <taxon>Ecdysozoa</taxon>
        <taxon>Arthropoda</taxon>
        <taxon>Hexapoda</taxon>
        <taxon>Insecta</taxon>
        <taxon>Pterygota</taxon>
        <taxon>Neoptera</taxon>
        <taxon>Paraneoptera</taxon>
        <taxon>Hemiptera</taxon>
        <taxon>Heteroptera</taxon>
        <taxon>Panheteroptera</taxon>
        <taxon>Nepomorpha</taxon>
        <taxon>Nepidae</taxon>
        <taxon>Ranatrinae</taxon>
        <taxon>Ranatra</taxon>
    </lineage>
</organism>
<evidence type="ECO:0000256" key="1">
    <source>
        <dbReference type="ARBA" id="ARBA00001954"/>
    </source>
</evidence>
<proteinExistence type="predicted"/>
<dbReference type="SUPFAM" id="SSF51197">
    <property type="entry name" value="Clavaminate synthase-like"/>
    <property type="match status" value="1"/>
</dbReference>
<feature type="compositionally biased region" description="Basic and acidic residues" evidence="9">
    <location>
        <begin position="74"/>
        <end position="86"/>
    </location>
</feature>
<comment type="catalytic activity">
    <reaction evidence="8">
        <text>N(6),N(6)-dimethyl-L-lysyl(9)-[histone H3] + 2 2-oxoglutarate + 2 O2 = L-lysyl(9)-[histone H3] + 2 formaldehyde + 2 succinate + 2 CO2</text>
        <dbReference type="Rhea" id="RHEA:60188"/>
        <dbReference type="Rhea" id="RHEA-COMP:15541"/>
        <dbReference type="Rhea" id="RHEA-COMP:15546"/>
        <dbReference type="ChEBI" id="CHEBI:15379"/>
        <dbReference type="ChEBI" id="CHEBI:16526"/>
        <dbReference type="ChEBI" id="CHEBI:16810"/>
        <dbReference type="ChEBI" id="CHEBI:16842"/>
        <dbReference type="ChEBI" id="CHEBI:29969"/>
        <dbReference type="ChEBI" id="CHEBI:30031"/>
        <dbReference type="ChEBI" id="CHEBI:61976"/>
        <dbReference type="EC" id="1.14.11.65"/>
    </reaction>
</comment>
<dbReference type="PROSITE" id="PS51184">
    <property type="entry name" value="JMJC"/>
    <property type="match status" value="1"/>
</dbReference>
<dbReference type="Proteomes" id="UP001558652">
    <property type="component" value="Unassembled WGS sequence"/>
</dbReference>
<dbReference type="Gene3D" id="2.60.120.650">
    <property type="entry name" value="Cupin"/>
    <property type="match status" value="1"/>
</dbReference>
<keyword evidence="12" id="KW-1185">Reference proteome</keyword>
<evidence type="ECO:0000256" key="8">
    <source>
        <dbReference type="ARBA" id="ARBA00047648"/>
    </source>
</evidence>
<dbReference type="SMART" id="SM00558">
    <property type="entry name" value="JmjC"/>
    <property type="match status" value="1"/>
</dbReference>